<keyword evidence="3" id="KW-1185">Reference proteome</keyword>
<dbReference type="EMBL" id="JAQQAF010000005">
    <property type="protein sequence ID" value="KAJ8483729.1"/>
    <property type="molecule type" value="Genomic_DNA"/>
</dbReference>
<evidence type="ECO:0000259" key="1">
    <source>
        <dbReference type="PROSITE" id="PS51787"/>
    </source>
</evidence>
<dbReference type="Gene3D" id="2.30.130.40">
    <property type="entry name" value="LON domain-like"/>
    <property type="match status" value="1"/>
</dbReference>
<dbReference type="InterPro" id="IPR015947">
    <property type="entry name" value="PUA-like_sf"/>
</dbReference>
<gene>
    <name evidence="2" type="ORF">OPV22_016214</name>
</gene>
<accession>A0AAV8QKJ9</accession>
<name>A0AAV8QKJ9_ENSVE</name>
<organism evidence="2 3">
    <name type="scientific">Ensete ventricosum</name>
    <name type="common">Abyssinian banana</name>
    <name type="synonym">Musa ensete</name>
    <dbReference type="NCBI Taxonomy" id="4639"/>
    <lineage>
        <taxon>Eukaryota</taxon>
        <taxon>Viridiplantae</taxon>
        <taxon>Streptophyta</taxon>
        <taxon>Embryophyta</taxon>
        <taxon>Tracheophyta</taxon>
        <taxon>Spermatophyta</taxon>
        <taxon>Magnoliopsida</taxon>
        <taxon>Liliopsida</taxon>
        <taxon>Zingiberales</taxon>
        <taxon>Musaceae</taxon>
        <taxon>Ensete</taxon>
    </lineage>
</organism>
<protein>
    <recommendedName>
        <fullName evidence="1">Lon N-terminal domain-containing protein</fullName>
    </recommendedName>
</protein>
<proteinExistence type="predicted"/>
<comment type="caution">
    <text evidence="2">The sequence shown here is derived from an EMBL/GenBank/DDBJ whole genome shotgun (WGS) entry which is preliminary data.</text>
</comment>
<dbReference type="Pfam" id="PF02190">
    <property type="entry name" value="LON_substr_bdg"/>
    <property type="match status" value="1"/>
</dbReference>
<sequence>MSLRSLSLAPSPRLLVNSIPATRSHSLCSSGSPRAGFSQLGRRFRRSSSSSSSSVSGSSSSLDLPLLPFQMNEVLIPSESKTLHLYEARYLALLEESLSKKRLFVHFVLDPVFSSISSSGASYAARYGCLVAIERVKRLEIGALVSIRGISRVNIIELIQMEPYLRGLVVPMMDNVSDQEKELELKLLELTEYLVSLHNLQIKLKI</sequence>
<evidence type="ECO:0000313" key="2">
    <source>
        <dbReference type="EMBL" id="KAJ8483729.1"/>
    </source>
</evidence>
<dbReference type="SUPFAM" id="SSF88697">
    <property type="entry name" value="PUA domain-like"/>
    <property type="match status" value="1"/>
</dbReference>
<dbReference type="PROSITE" id="PS51787">
    <property type="entry name" value="LON_N"/>
    <property type="match status" value="1"/>
</dbReference>
<dbReference type="InterPro" id="IPR003111">
    <property type="entry name" value="Lon_prtase_N"/>
</dbReference>
<reference evidence="2 3" key="1">
    <citation type="submission" date="2022-12" db="EMBL/GenBank/DDBJ databases">
        <title>Chromosome-scale assembly of the Ensete ventricosum genome.</title>
        <authorList>
            <person name="Dussert Y."/>
            <person name="Stocks J."/>
            <person name="Wendawek A."/>
            <person name="Woldeyes F."/>
            <person name="Nichols R.A."/>
            <person name="Borrell J.S."/>
        </authorList>
    </citation>
    <scope>NUCLEOTIDE SEQUENCE [LARGE SCALE GENOMIC DNA]</scope>
    <source>
        <strain evidence="3">cv. Maze</strain>
        <tissue evidence="2">Seeds</tissue>
    </source>
</reference>
<dbReference type="PANTHER" id="PTHR46732:SF5">
    <property type="entry name" value="ATP-DEPENDENT PROTEASE LA (LON) DOMAIN PROTEIN"/>
    <property type="match status" value="1"/>
</dbReference>
<dbReference type="AlphaFoldDB" id="A0AAV8QKJ9"/>
<dbReference type="InterPro" id="IPR046336">
    <property type="entry name" value="Lon_prtase_N_sf"/>
</dbReference>
<dbReference type="Proteomes" id="UP001222027">
    <property type="component" value="Unassembled WGS sequence"/>
</dbReference>
<evidence type="ECO:0000313" key="3">
    <source>
        <dbReference type="Proteomes" id="UP001222027"/>
    </source>
</evidence>
<feature type="domain" description="Lon N-terminal" evidence="1">
    <location>
        <begin position="64"/>
        <end position="206"/>
    </location>
</feature>
<dbReference type="PANTHER" id="PTHR46732">
    <property type="entry name" value="ATP-DEPENDENT PROTEASE LA (LON) DOMAIN PROTEIN"/>
    <property type="match status" value="1"/>
</dbReference>